<dbReference type="AlphaFoldDB" id="C5F1R8"/>
<evidence type="ECO:0000256" key="1">
    <source>
        <dbReference type="SAM" id="MobiDB-lite"/>
    </source>
</evidence>
<reference evidence="3" key="1">
    <citation type="journal article" date="2014" name="Genome Announc.">
        <title>Draft genome sequences of six enterohepatic helicobacter species isolated from humans and one from rhesus macaques.</title>
        <authorList>
            <person name="Shen Z."/>
            <person name="Sheh A."/>
            <person name="Young S.K."/>
            <person name="Abouelliel A."/>
            <person name="Ward D.V."/>
            <person name="Earl A.M."/>
            <person name="Fox J.G."/>
        </authorList>
    </citation>
    <scope>NUCLEOTIDE SEQUENCE [LARGE SCALE GENOMIC DNA]</scope>
    <source>
        <strain evidence="3">MIT 98-5489</strain>
    </source>
</reference>
<sequence>MKLESSPKLDSKTRQKSNKESESKQPKKIQKSKSTRDSKKPAKSKNSSKLKSFIRTIPISIALASALSSQAVANWQQIGLGNIVDSNGTIANNVNMGGGKVIYLDNDQGSLDLTIMGNITSSSSAVGSDNGSIEIRNKSIAGTITNNGIFTASGDQRKVIHLYGGSTLKAFVNNNVVRQQSIRSMIYLKGGSTIQNIINNGTMIQSGGNAGWASVIYIENNGTNVVNNVVFGNGSTTSNTQSGPRNIINIGGNRGTIGNITANGNAKLNGNFAFGAGTITNGITFNGTSAMTGNISSSGRIGSIVLNDSSTIKGNISLTGSANIVNGISLLDSASITNGISLADSSRISKILIDGSNSSGTNGTPKLAGNITVGSAKGNTASIGNITISNGGTYAGTIHTRNQTSIDGITITNGGVVGSNTANSTIISSGNSTIHNIDIQNGGTMYGNIEAQWIPDGNANNEEDQNGVFRDGNIGNVSIVGRLQGDIVVNHKATMNSLTMSDYGTITGNIIIGELGSNGQYPTLSTIRLEGNSGINAITLGGAAAYANIGSLTLEGASSIGTITNNSNGTISNIALNGTSTITNGITNASGGTISNITLASSNTINNGITNNSGGNIGTITSNLDNINNIITNEGTINELVVSKGTITYIDTNNSGVVDSLLQVENGATLKMGANGDGMITIGSDLGSVLDLKQGSIFEGNLRNASAIKKWDNLSNIQGS</sequence>
<organism evidence="2 3">
    <name type="scientific">Helicobacter pullorum MIT 98-5489</name>
    <dbReference type="NCBI Taxonomy" id="537972"/>
    <lineage>
        <taxon>Bacteria</taxon>
        <taxon>Pseudomonadati</taxon>
        <taxon>Campylobacterota</taxon>
        <taxon>Epsilonproteobacteria</taxon>
        <taxon>Campylobacterales</taxon>
        <taxon>Helicobacteraceae</taxon>
        <taxon>Helicobacter</taxon>
    </lineage>
</organism>
<dbReference type="EMBL" id="DS990445">
    <property type="protein sequence ID" value="EEQ64223.1"/>
    <property type="molecule type" value="Genomic_DNA"/>
</dbReference>
<feature type="compositionally biased region" description="Basic and acidic residues" evidence="1">
    <location>
        <begin position="1"/>
        <end position="25"/>
    </location>
</feature>
<dbReference type="HOGENOM" id="CLU_384305_0_0_7"/>
<name>C5F1R8_9HELI</name>
<feature type="non-terminal residue" evidence="2">
    <location>
        <position position="720"/>
    </location>
</feature>
<evidence type="ECO:0000313" key="3">
    <source>
        <dbReference type="Proteomes" id="UP000003953"/>
    </source>
</evidence>
<feature type="region of interest" description="Disordered" evidence="1">
    <location>
        <begin position="1"/>
        <end position="49"/>
    </location>
</feature>
<accession>C5F1R8</accession>
<dbReference type="Proteomes" id="UP000003953">
    <property type="component" value="Unassembled WGS sequence"/>
</dbReference>
<evidence type="ECO:0000313" key="2">
    <source>
        <dbReference type="EMBL" id="EEQ64223.1"/>
    </source>
</evidence>
<proteinExistence type="predicted"/>
<keyword evidence="3" id="KW-1185">Reference proteome</keyword>
<gene>
    <name evidence="2" type="ORF">HPMG_01680</name>
</gene>
<protein>
    <submittedName>
        <fullName evidence="2">Uncharacterized protein</fullName>
    </submittedName>
</protein>